<dbReference type="Gene3D" id="1.10.1740.10">
    <property type="match status" value="1"/>
</dbReference>
<dbReference type="AlphaFoldDB" id="A0A645AX04"/>
<dbReference type="InterPro" id="IPR036388">
    <property type="entry name" value="WH-like_DNA-bd_sf"/>
</dbReference>
<dbReference type="Gene3D" id="1.10.10.10">
    <property type="entry name" value="Winged helix-like DNA-binding domain superfamily/Winged helix DNA-binding domain"/>
    <property type="match status" value="1"/>
</dbReference>
<evidence type="ECO:0000259" key="5">
    <source>
        <dbReference type="Pfam" id="PF04542"/>
    </source>
</evidence>
<proteinExistence type="inferred from homology"/>
<dbReference type="EMBL" id="VSSQ01015276">
    <property type="protein sequence ID" value="MPM55443.1"/>
    <property type="molecule type" value="Genomic_DNA"/>
</dbReference>
<dbReference type="Pfam" id="PF04542">
    <property type="entry name" value="Sigma70_r2"/>
    <property type="match status" value="1"/>
</dbReference>
<reference evidence="7" key="1">
    <citation type="submission" date="2019-08" db="EMBL/GenBank/DDBJ databases">
        <authorList>
            <person name="Kucharzyk K."/>
            <person name="Murdoch R.W."/>
            <person name="Higgins S."/>
            <person name="Loffler F."/>
        </authorList>
    </citation>
    <scope>NUCLEOTIDE SEQUENCE</scope>
</reference>
<gene>
    <name evidence="7" type="primary">sigW_71</name>
    <name evidence="7" type="ORF">SDC9_102240</name>
</gene>
<accession>A0A645AX04</accession>
<evidence type="ECO:0000313" key="7">
    <source>
        <dbReference type="EMBL" id="MPM55443.1"/>
    </source>
</evidence>
<name>A0A645AX04_9ZZZZ</name>
<dbReference type="InterPro" id="IPR013325">
    <property type="entry name" value="RNA_pol_sigma_r2"/>
</dbReference>
<dbReference type="InterPro" id="IPR039425">
    <property type="entry name" value="RNA_pol_sigma-70-like"/>
</dbReference>
<comment type="caution">
    <text evidence="7">The sequence shown here is derived from an EMBL/GenBank/DDBJ whole genome shotgun (WGS) entry which is preliminary data.</text>
</comment>
<dbReference type="Pfam" id="PF08281">
    <property type="entry name" value="Sigma70_r4_2"/>
    <property type="match status" value="1"/>
</dbReference>
<comment type="similarity">
    <text evidence="1">Belongs to the sigma-70 factor family. ECF subfamily.</text>
</comment>
<evidence type="ECO:0000259" key="6">
    <source>
        <dbReference type="Pfam" id="PF08281"/>
    </source>
</evidence>
<dbReference type="SUPFAM" id="SSF88946">
    <property type="entry name" value="Sigma2 domain of RNA polymerase sigma factors"/>
    <property type="match status" value="1"/>
</dbReference>
<feature type="domain" description="RNA polymerase sigma-70 region 2" evidence="5">
    <location>
        <begin position="29"/>
        <end position="92"/>
    </location>
</feature>
<feature type="domain" description="RNA polymerase sigma factor 70 region 4 type 2" evidence="6">
    <location>
        <begin position="126"/>
        <end position="175"/>
    </location>
</feature>
<dbReference type="InterPro" id="IPR013249">
    <property type="entry name" value="RNA_pol_sigma70_r4_t2"/>
</dbReference>
<protein>
    <submittedName>
        <fullName evidence="7">ECF RNA polymerase sigma factor SigW</fullName>
    </submittedName>
</protein>
<keyword evidence="2" id="KW-0805">Transcription regulation</keyword>
<dbReference type="PANTHER" id="PTHR43133">
    <property type="entry name" value="RNA POLYMERASE ECF-TYPE SIGMA FACTO"/>
    <property type="match status" value="1"/>
</dbReference>
<organism evidence="7">
    <name type="scientific">bioreactor metagenome</name>
    <dbReference type="NCBI Taxonomy" id="1076179"/>
    <lineage>
        <taxon>unclassified sequences</taxon>
        <taxon>metagenomes</taxon>
        <taxon>ecological metagenomes</taxon>
    </lineage>
</organism>
<evidence type="ECO:0000256" key="3">
    <source>
        <dbReference type="ARBA" id="ARBA00023082"/>
    </source>
</evidence>
<dbReference type="SUPFAM" id="SSF88659">
    <property type="entry name" value="Sigma3 and sigma4 domains of RNA polymerase sigma factors"/>
    <property type="match status" value="1"/>
</dbReference>
<sequence length="190" mass="21680">MPRRTVLSADAREVSAGVHIMTNQEFTALVADYERLVYTVCHRLVRDGAMAEDLTQETFLSAYAHRDRCPAGFERQWLARIAVNKAKDHLQTAYSRHTLLPGDDFIPPGLSPPAEELAIANSERAAMTQIIESLREPYRQVCVLHLLQERTPEETAQCLGRPVKTVRTQISRGKLLIQEQWNRRSSHEYI</sequence>
<dbReference type="GO" id="GO:0003677">
    <property type="term" value="F:DNA binding"/>
    <property type="evidence" value="ECO:0007669"/>
    <property type="project" value="InterPro"/>
</dbReference>
<keyword evidence="4" id="KW-0804">Transcription</keyword>
<dbReference type="PANTHER" id="PTHR43133:SF60">
    <property type="entry name" value="RNA POLYMERASE SIGMA FACTOR SIGV"/>
    <property type="match status" value="1"/>
</dbReference>
<dbReference type="InterPro" id="IPR014284">
    <property type="entry name" value="RNA_pol_sigma-70_dom"/>
</dbReference>
<dbReference type="InterPro" id="IPR007627">
    <property type="entry name" value="RNA_pol_sigma70_r2"/>
</dbReference>
<dbReference type="GO" id="GO:0016987">
    <property type="term" value="F:sigma factor activity"/>
    <property type="evidence" value="ECO:0007669"/>
    <property type="project" value="UniProtKB-KW"/>
</dbReference>
<evidence type="ECO:0000256" key="4">
    <source>
        <dbReference type="ARBA" id="ARBA00023163"/>
    </source>
</evidence>
<dbReference type="InterPro" id="IPR013324">
    <property type="entry name" value="RNA_pol_sigma_r3/r4-like"/>
</dbReference>
<evidence type="ECO:0000256" key="1">
    <source>
        <dbReference type="ARBA" id="ARBA00010641"/>
    </source>
</evidence>
<keyword evidence="3" id="KW-0731">Sigma factor</keyword>
<dbReference type="GO" id="GO:0006352">
    <property type="term" value="P:DNA-templated transcription initiation"/>
    <property type="evidence" value="ECO:0007669"/>
    <property type="project" value="InterPro"/>
</dbReference>
<evidence type="ECO:0000256" key="2">
    <source>
        <dbReference type="ARBA" id="ARBA00023015"/>
    </source>
</evidence>
<dbReference type="NCBIfam" id="TIGR02937">
    <property type="entry name" value="sigma70-ECF"/>
    <property type="match status" value="1"/>
</dbReference>